<sequence>MCGAVIYGTCPKDHMSLVRESCSNRTMFSVCAQVQRDLLSFNEHQRIFICLVLETRYNLCFIRRRTFVCSSLDGCQRPCKVPRTDLAGSICNKSEQSFKDGNPSRYMNR</sequence>
<dbReference type="Proteomes" id="UP000244005">
    <property type="component" value="Unassembled WGS sequence"/>
</dbReference>
<accession>A0A2R6WIW2</accession>
<evidence type="ECO:0000313" key="2">
    <source>
        <dbReference type="Proteomes" id="UP000244005"/>
    </source>
</evidence>
<protein>
    <submittedName>
        <fullName evidence="1">Uncharacterized protein</fullName>
    </submittedName>
</protein>
<keyword evidence="2" id="KW-1185">Reference proteome</keyword>
<dbReference type="Gramene" id="Mp5g08830.1">
    <property type="protein sequence ID" value="Mp5g08830.1.cds1"/>
    <property type="gene ID" value="Mp5g08830"/>
</dbReference>
<evidence type="ECO:0000313" key="1">
    <source>
        <dbReference type="EMBL" id="PTQ33769.1"/>
    </source>
</evidence>
<dbReference type="AlphaFoldDB" id="A0A2R6WIW2"/>
<dbReference type="EMBL" id="KZ772758">
    <property type="protein sequence ID" value="PTQ33769.1"/>
    <property type="molecule type" value="Genomic_DNA"/>
</dbReference>
<organism evidence="1 2">
    <name type="scientific">Marchantia polymorpha</name>
    <name type="common">Common liverwort</name>
    <name type="synonym">Marchantia aquatica</name>
    <dbReference type="NCBI Taxonomy" id="3197"/>
    <lineage>
        <taxon>Eukaryota</taxon>
        <taxon>Viridiplantae</taxon>
        <taxon>Streptophyta</taxon>
        <taxon>Embryophyta</taxon>
        <taxon>Marchantiophyta</taxon>
        <taxon>Marchantiopsida</taxon>
        <taxon>Marchantiidae</taxon>
        <taxon>Marchantiales</taxon>
        <taxon>Marchantiaceae</taxon>
        <taxon>Marchantia</taxon>
    </lineage>
</organism>
<reference evidence="2" key="1">
    <citation type="journal article" date="2017" name="Cell">
        <title>Insights into land plant evolution garnered from the Marchantia polymorpha genome.</title>
        <authorList>
            <person name="Bowman J.L."/>
            <person name="Kohchi T."/>
            <person name="Yamato K.T."/>
            <person name="Jenkins J."/>
            <person name="Shu S."/>
            <person name="Ishizaki K."/>
            <person name="Yamaoka S."/>
            <person name="Nishihama R."/>
            <person name="Nakamura Y."/>
            <person name="Berger F."/>
            <person name="Adam C."/>
            <person name="Aki S.S."/>
            <person name="Althoff F."/>
            <person name="Araki T."/>
            <person name="Arteaga-Vazquez M.A."/>
            <person name="Balasubrmanian S."/>
            <person name="Barry K."/>
            <person name="Bauer D."/>
            <person name="Boehm C.R."/>
            <person name="Briginshaw L."/>
            <person name="Caballero-Perez J."/>
            <person name="Catarino B."/>
            <person name="Chen F."/>
            <person name="Chiyoda S."/>
            <person name="Chovatia M."/>
            <person name="Davies K.M."/>
            <person name="Delmans M."/>
            <person name="Demura T."/>
            <person name="Dierschke T."/>
            <person name="Dolan L."/>
            <person name="Dorantes-Acosta A.E."/>
            <person name="Eklund D.M."/>
            <person name="Florent S.N."/>
            <person name="Flores-Sandoval E."/>
            <person name="Fujiyama A."/>
            <person name="Fukuzawa H."/>
            <person name="Galik B."/>
            <person name="Grimanelli D."/>
            <person name="Grimwood J."/>
            <person name="Grossniklaus U."/>
            <person name="Hamada T."/>
            <person name="Haseloff J."/>
            <person name="Hetherington A.J."/>
            <person name="Higo A."/>
            <person name="Hirakawa Y."/>
            <person name="Hundley H.N."/>
            <person name="Ikeda Y."/>
            <person name="Inoue K."/>
            <person name="Inoue S.I."/>
            <person name="Ishida S."/>
            <person name="Jia Q."/>
            <person name="Kakita M."/>
            <person name="Kanazawa T."/>
            <person name="Kawai Y."/>
            <person name="Kawashima T."/>
            <person name="Kennedy M."/>
            <person name="Kinose K."/>
            <person name="Kinoshita T."/>
            <person name="Kohara Y."/>
            <person name="Koide E."/>
            <person name="Komatsu K."/>
            <person name="Kopischke S."/>
            <person name="Kubo M."/>
            <person name="Kyozuka J."/>
            <person name="Lagercrantz U."/>
            <person name="Lin S.S."/>
            <person name="Lindquist E."/>
            <person name="Lipzen A.M."/>
            <person name="Lu C.W."/>
            <person name="De Luna E."/>
            <person name="Martienssen R.A."/>
            <person name="Minamino N."/>
            <person name="Mizutani M."/>
            <person name="Mizutani M."/>
            <person name="Mochizuki N."/>
            <person name="Monte I."/>
            <person name="Mosher R."/>
            <person name="Nagasaki H."/>
            <person name="Nakagami H."/>
            <person name="Naramoto S."/>
            <person name="Nishitani K."/>
            <person name="Ohtani M."/>
            <person name="Okamoto T."/>
            <person name="Okumura M."/>
            <person name="Phillips J."/>
            <person name="Pollak B."/>
            <person name="Reinders A."/>
            <person name="Rovekamp M."/>
            <person name="Sano R."/>
            <person name="Sawa S."/>
            <person name="Schmid M.W."/>
            <person name="Shirakawa M."/>
            <person name="Solano R."/>
            <person name="Spunde A."/>
            <person name="Suetsugu N."/>
            <person name="Sugano S."/>
            <person name="Sugiyama A."/>
            <person name="Sun R."/>
            <person name="Suzuki Y."/>
            <person name="Takenaka M."/>
            <person name="Takezawa D."/>
            <person name="Tomogane H."/>
            <person name="Tsuzuki M."/>
            <person name="Ueda T."/>
            <person name="Umeda M."/>
            <person name="Ward J.M."/>
            <person name="Watanabe Y."/>
            <person name="Yazaki K."/>
            <person name="Yokoyama R."/>
            <person name="Yoshitake Y."/>
            <person name="Yotsui I."/>
            <person name="Zachgo S."/>
            <person name="Schmutz J."/>
        </authorList>
    </citation>
    <scope>NUCLEOTIDE SEQUENCE [LARGE SCALE GENOMIC DNA]</scope>
    <source>
        <strain evidence="2">Tak-1</strain>
    </source>
</reference>
<proteinExistence type="predicted"/>
<gene>
    <name evidence="1" type="ORF">MARPO_0086s0083</name>
</gene>
<name>A0A2R6WIW2_MARPO</name>